<evidence type="ECO:0000313" key="2">
    <source>
        <dbReference type="Proteomes" id="UP000534186"/>
    </source>
</evidence>
<dbReference type="AlphaFoldDB" id="A0A7Y9NJP5"/>
<dbReference type="Proteomes" id="UP000534186">
    <property type="component" value="Unassembled WGS sequence"/>
</dbReference>
<sequence length="53" mass="5836">MPTFQIFFAMRYSDRLSGGNVGERADCLNSFRGSLPRRVAKRSASHLKATGAC</sequence>
<proteinExistence type="predicted"/>
<reference evidence="1 2" key="1">
    <citation type="submission" date="2020-07" db="EMBL/GenBank/DDBJ databases">
        <title>Genomic Encyclopedia of Type Strains, Phase IV (KMG-V): Genome sequencing to study the core and pangenomes of soil and plant-associated prokaryotes.</title>
        <authorList>
            <person name="Whitman W."/>
        </authorList>
    </citation>
    <scope>NUCLEOTIDE SEQUENCE [LARGE SCALE GENOMIC DNA]</scope>
    <source>
        <strain evidence="1 2">M8UP30</strain>
    </source>
</reference>
<protein>
    <submittedName>
        <fullName evidence="1">Uncharacterized protein</fullName>
    </submittedName>
</protein>
<accession>A0A7Y9NJP5</accession>
<dbReference type="EMBL" id="JACCCV010000001">
    <property type="protein sequence ID" value="NYF50048.1"/>
    <property type="molecule type" value="Genomic_DNA"/>
</dbReference>
<comment type="caution">
    <text evidence="1">The sequence shown here is derived from an EMBL/GenBank/DDBJ whole genome shotgun (WGS) entry which is preliminary data.</text>
</comment>
<organism evidence="1 2">
    <name type="scientific">Tunturiibacter lichenicola</name>
    <dbReference type="NCBI Taxonomy" id="2051959"/>
    <lineage>
        <taxon>Bacteria</taxon>
        <taxon>Pseudomonadati</taxon>
        <taxon>Acidobacteriota</taxon>
        <taxon>Terriglobia</taxon>
        <taxon>Terriglobales</taxon>
        <taxon>Acidobacteriaceae</taxon>
        <taxon>Tunturiibacter</taxon>
    </lineage>
</organism>
<gene>
    <name evidence="1" type="ORF">HDF12_000413</name>
</gene>
<evidence type="ECO:0000313" key="1">
    <source>
        <dbReference type="EMBL" id="NYF50048.1"/>
    </source>
</evidence>
<name>A0A7Y9NJP5_9BACT</name>